<keyword evidence="2" id="KW-0808">Transferase</keyword>
<dbReference type="InterPro" id="IPR050723">
    <property type="entry name" value="CFA/CMAS"/>
</dbReference>
<comment type="caution">
    <text evidence="2">The sequence shown here is derived from an EMBL/GenBank/DDBJ whole genome shotgun (WGS) entry which is preliminary data.</text>
</comment>
<dbReference type="Gene3D" id="3.40.50.150">
    <property type="entry name" value="Vaccinia Virus protein VP39"/>
    <property type="match status" value="1"/>
</dbReference>
<evidence type="ECO:0000313" key="2">
    <source>
        <dbReference type="EMBL" id="MFC7292990.1"/>
    </source>
</evidence>
<dbReference type="GO" id="GO:0032259">
    <property type="term" value="P:methylation"/>
    <property type="evidence" value="ECO:0007669"/>
    <property type="project" value="UniProtKB-KW"/>
</dbReference>
<dbReference type="CDD" id="cd02440">
    <property type="entry name" value="AdoMet_MTases"/>
    <property type="match status" value="1"/>
</dbReference>
<sequence>MTQDTTKPSKPEFFNQEMAQSYDDRNSKFGVVKDNVHFHVNLVLEDLPDDARVLCVGAGTGIEIIALSSLHPKWRFVALDPSKPMLDVCAKNLENANITDRCELIHGYVQDAPNSVEFDAVISLFVAHFIPVEDRPSYYKNIHDRLKKGACFVSTELSFDLDSAEFPAMLENWKSIHKLMGATPESLEALPQSLRDTLSILSPKTTESLLKEAGFGLPVQYLQNFMIRGWYSVK</sequence>
<dbReference type="SUPFAM" id="SSF53335">
    <property type="entry name" value="S-adenosyl-L-methionine-dependent methyltransferases"/>
    <property type="match status" value="1"/>
</dbReference>
<keyword evidence="3" id="KW-1185">Reference proteome</keyword>
<evidence type="ECO:0000313" key="3">
    <source>
        <dbReference type="Proteomes" id="UP001596492"/>
    </source>
</evidence>
<protein>
    <submittedName>
        <fullName evidence="2">Class I SAM-dependent methyltransferase</fullName>
        <ecNumber evidence="2">2.1.1.-</ecNumber>
    </submittedName>
</protein>
<dbReference type="Pfam" id="PF13649">
    <property type="entry name" value="Methyltransf_25"/>
    <property type="match status" value="1"/>
</dbReference>
<organism evidence="2 3">
    <name type="scientific">Hirschia litorea</name>
    <dbReference type="NCBI Taxonomy" id="1199156"/>
    <lineage>
        <taxon>Bacteria</taxon>
        <taxon>Pseudomonadati</taxon>
        <taxon>Pseudomonadota</taxon>
        <taxon>Alphaproteobacteria</taxon>
        <taxon>Hyphomonadales</taxon>
        <taxon>Hyphomonadaceae</taxon>
        <taxon>Hirschia</taxon>
    </lineage>
</organism>
<feature type="domain" description="Methyltransferase" evidence="1">
    <location>
        <begin position="53"/>
        <end position="149"/>
    </location>
</feature>
<dbReference type="GO" id="GO:0008168">
    <property type="term" value="F:methyltransferase activity"/>
    <property type="evidence" value="ECO:0007669"/>
    <property type="project" value="UniProtKB-KW"/>
</dbReference>
<name>A0ABW2IP79_9PROT</name>
<proteinExistence type="predicted"/>
<accession>A0ABW2IP79</accession>
<dbReference type="RefSeq" id="WP_382169007.1">
    <property type="nucleotide sequence ID" value="NZ_JBHTBR010000009.1"/>
</dbReference>
<keyword evidence="2" id="KW-0489">Methyltransferase</keyword>
<dbReference type="PANTHER" id="PTHR43667">
    <property type="entry name" value="CYCLOPROPANE-FATTY-ACYL-PHOSPHOLIPID SYNTHASE"/>
    <property type="match status" value="1"/>
</dbReference>
<dbReference type="Proteomes" id="UP001596492">
    <property type="component" value="Unassembled WGS sequence"/>
</dbReference>
<dbReference type="EMBL" id="JBHTBR010000009">
    <property type="protein sequence ID" value="MFC7292990.1"/>
    <property type="molecule type" value="Genomic_DNA"/>
</dbReference>
<dbReference type="PANTHER" id="PTHR43667:SF2">
    <property type="entry name" value="FATTY ACID C-METHYL TRANSFERASE"/>
    <property type="match status" value="1"/>
</dbReference>
<gene>
    <name evidence="2" type="ORF">ACFQS8_15320</name>
</gene>
<reference evidence="3" key="1">
    <citation type="journal article" date="2019" name="Int. J. Syst. Evol. Microbiol.">
        <title>The Global Catalogue of Microorganisms (GCM) 10K type strain sequencing project: providing services to taxonomists for standard genome sequencing and annotation.</title>
        <authorList>
            <consortium name="The Broad Institute Genomics Platform"/>
            <consortium name="The Broad Institute Genome Sequencing Center for Infectious Disease"/>
            <person name="Wu L."/>
            <person name="Ma J."/>
        </authorList>
    </citation>
    <scope>NUCLEOTIDE SEQUENCE [LARGE SCALE GENOMIC DNA]</scope>
    <source>
        <strain evidence="3">CCUG 51308</strain>
    </source>
</reference>
<dbReference type="EC" id="2.1.1.-" evidence="2"/>
<evidence type="ECO:0000259" key="1">
    <source>
        <dbReference type="Pfam" id="PF13649"/>
    </source>
</evidence>
<dbReference type="InterPro" id="IPR041698">
    <property type="entry name" value="Methyltransf_25"/>
</dbReference>
<dbReference type="InterPro" id="IPR029063">
    <property type="entry name" value="SAM-dependent_MTases_sf"/>
</dbReference>